<dbReference type="AlphaFoldDB" id="A0A1S0U245"/>
<dbReference type="InParanoid" id="A0A1S0U245"/>
<proteinExistence type="predicted"/>
<gene>
    <name evidence="1" type="ORF">LOAG_04450</name>
</gene>
<sequence>MEQNKKKSGTTTFAFLDLTYANQTSKIYQTTKRIPKFEYIHASEFSIRLQVSGMRILK</sequence>
<dbReference type="EMBL" id="JH712405">
    <property type="protein sequence ID" value="EFO24036.1"/>
    <property type="molecule type" value="Genomic_DNA"/>
</dbReference>
<protein>
    <submittedName>
        <fullName evidence="1">Uncharacterized protein</fullName>
    </submittedName>
</protein>
<dbReference type="KEGG" id="loa:LOAG_04450"/>
<organism evidence="1">
    <name type="scientific">Loa loa</name>
    <name type="common">Eye worm</name>
    <name type="synonym">Filaria loa</name>
    <dbReference type="NCBI Taxonomy" id="7209"/>
    <lineage>
        <taxon>Eukaryota</taxon>
        <taxon>Metazoa</taxon>
        <taxon>Ecdysozoa</taxon>
        <taxon>Nematoda</taxon>
        <taxon>Chromadorea</taxon>
        <taxon>Rhabditida</taxon>
        <taxon>Spirurina</taxon>
        <taxon>Spiruromorpha</taxon>
        <taxon>Filarioidea</taxon>
        <taxon>Onchocercidae</taxon>
        <taxon>Loa</taxon>
    </lineage>
</organism>
<dbReference type="GeneID" id="9941853"/>
<dbReference type="RefSeq" id="XP_003140035.1">
    <property type="nucleotide sequence ID" value="XM_003139987.1"/>
</dbReference>
<name>A0A1S0U245_LOALO</name>
<dbReference type="CTD" id="9941853"/>
<accession>A0A1S0U245</accession>
<evidence type="ECO:0000313" key="1">
    <source>
        <dbReference type="EMBL" id="EFO24036.1"/>
    </source>
</evidence>
<reference evidence="1" key="1">
    <citation type="submission" date="2012-04" db="EMBL/GenBank/DDBJ databases">
        <title>The Genome Sequence of Loa loa.</title>
        <authorList>
            <consortium name="The Broad Institute Genome Sequencing Platform"/>
            <consortium name="Broad Institute Genome Sequencing Center for Infectious Disease"/>
            <person name="Nutman T.B."/>
            <person name="Fink D.L."/>
            <person name="Russ C."/>
            <person name="Young S."/>
            <person name="Zeng Q."/>
            <person name="Gargeya S."/>
            <person name="Alvarado L."/>
            <person name="Berlin A."/>
            <person name="Chapman S.B."/>
            <person name="Chen Z."/>
            <person name="Freedman E."/>
            <person name="Gellesch M."/>
            <person name="Goldberg J."/>
            <person name="Griggs A."/>
            <person name="Gujja S."/>
            <person name="Heilman E.R."/>
            <person name="Heiman D."/>
            <person name="Howarth C."/>
            <person name="Mehta T."/>
            <person name="Neiman D."/>
            <person name="Pearson M."/>
            <person name="Roberts A."/>
            <person name="Saif S."/>
            <person name="Shea T."/>
            <person name="Shenoy N."/>
            <person name="Sisk P."/>
            <person name="Stolte C."/>
            <person name="Sykes S."/>
            <person name="White J."/>
            <person name="Yandava C."/>
            <person name="Haas B."/>
            <person name="Henn M.R."/>
            <person name="Nusbaum C."/>
            <person name="Birren B."/>
        </authorList>
    </citation>
    <scope>NUCLEOTIDE SEQUENCE [LARGE SCALE GENOMIC DNA]</scope>
</reference>